<dbReference type="GO" id="GO:0120015">
    <property type="term" value="F:sterol transfer activity"/>
    <property type="evidence" value="ECO:0007669"/>
    <property type="project" value="TreeGrafter"/>
</dbReference>
<evidence type="ECO:0000313" key="4">
    <source>
        <dbReference type="EMBL" id="GAX76671.1"/>
    </source>
</evidence>
<dbReference type="OrthoDB" id="547027at2759"/>
<dbReference type="EMBL" id="BEGY01000019">
    <property type="protein sequence ID" value="GAX76671.1"/>
    <property type="molecule type" value="Genomic_DNA"/>
</dbReference>
<evidence type="ECO:0000313" key="5">
    <source>
        <dbReference type="Proteomes" id="UP000232323"/>
    </source>
</evidence>
<keyword evidence="5" id="KW-1185">Reference proteome</keyword>
<name>A0A250X0R4_9CHLO</name>
<feature type="domain" description="VASt" evidence="3">
    <location>
        <begin position="16"/>
        <end position="204"/>
    </location>
</feature>
<dbReference type="PANTHER" id="PTHR23319">
    <property type="entry name" value="GRAM DOMAIN CONTAINING 1B, ISOFORM E"/>
    <property type="match status" value="1"/>
</dbReference>
<comment type="subcellular location">
    <subcellularLocation>
        <location evidence="1">Membrane</location>
    </subcellularLocation>
</comment>
<dbReference type="PROSITE" id="PS51778">
    <property type="entry name" value="VAST"/>
    <property type="match status" value="1"/>
</dbReference>
<evidence type="ECO:0000256" key="2">
    <source>
        <dbReference type="ARBA" id="ARBA00023136"/>
    </source>
</evidence>
<dbReference type="GO" id="GO:0005886">
    <property type="term" value="C:plasma membrane"/>
    <property type="evidence" value="ECO:0007669"/>
    <property type="project" value="TreeGrafter"/>
</dbReference>
<reference evidence="4 5" key="1">
    <citation type="submission" date="2017-08" db="EMBL/GenBank/DDBJ databases">
        <title>Acidophilic green algal genome provides insights into adaptation to an acidic environment.</title>
        <authorList>
            <person name="Hirooka S."/>
            <person name="Hirose Y."/>
            <person name="Kanesaki Y."/>
            <person name="Higuchi S."/>
            <person name="Fujiwara T."/>
            <person name="Onuma R."/>
            <person name="Era A."/>
            <person name="Ohbayashi R."/>
            <person name="Uzuka A."/>
            <person name="Nozaki H."/>
            <person name="Yoshikawa H."/>
            <person name="Miyagishima S.Y."/>
        </authorList>
    </citation>
    <scope>NUCLEOTIDE SEQUENCE [LARGE SCALE GENOMIC DNA]</scope>
    <source>
        <strain evidence="4 5">NIES-2499</strain>
    </source>
</reference>
<gene>
    <name evidence="4" type="ORF">CEUSTIGMA_g4117.t1</name>
</gene>
<dbReference type="Pfam" id="PF16016">
    <property type="entry name" value="VASt"/>
    <property type="match status" value="1"/>
</dbReference>
<organism evidence="4 5">
    <name type="scientific">Chlamydomonas eustigma</name>
    <dbReference type="NCBI Taxonomy" id="1157962"/>
    <lineage>
        <taxon>Eukaryota</taxon>
        <taxon>Viridiplantae</taxon>
        <taxon>Chlorophyta</taxon>
        <taxon>core chlorophytes</taxon>
        <taxon>Chlorophyceae</taxon>
        <taxon>CS clade</taxon>
        <taxon>Chlamydomonadales</taxon>
        <taxon>Chlamydomonadaceae</taxon>
        <taxon>Chlamydomonas</taxon>
    </lineage>
</organism>
<dbReference type="GO" id="GO:0032366">
    <property type="term" value="P:intracellular sterol transport"/>
    <property type="evidence" value="ECO:0007669"/>
    <property type="project" value="TreeGrafter"/>
</dbReference>
<dbReference type="Proteomes" id="UP000232323">
    <property type="component" value="Unassembled WGS sequence"/>
</dbReference>
<dbReference type="InterPro" id="IPR031968">
    <property type="entry name" value="VASt"/>
</dbReference>
<dbReference type="GO" id="GO:0005789">
    <property type="term" value="C:endoplasmic reticulum membrane"/>
    <property type="evidence" value="ECO:0007669"/>
    <property type="project" value="TreeGrafter"/>
</dbReference>
<dbReference type="InterPro" id="IPR051482">
    <property type="entry name" value="Cholesterol_transport"/>
</dbReference>
<comment type="caution">
    <text evidence="4">The sequence shown here is derived from an EMBL/GenBank/DDBJ whole genome shotgun (WGS) entry which is preliminary data.</text>
</comment>
<dbReference type="STRING" id="1157962.A0A250X0R4"/>
<evidence type="ECO:0000256" key="1">
    <source>
        <dbReference type="ARBA" id="ARBA00004370"/>
    </source>
</evidence>
<sequence length="215" mass="23590">MAQEDQSPDCFPMPAPLPILVSEVIVFGSPESVFELSFSSESEFRAKLINEIDKLKDVVTSAWVPYLEQRQVLHDSALVGSHYGDIKTREMSYIIPLWIPLPGAPNQCQANETHWMVCRGGGFIIEKKATSKAPFADCFYTLVRITGVPAGEHATRLNISFKLEFVKEPSFLFKIAIENGAVNGTKKAHIQYVESLVATLGSPGAGDKGKTVDST</sequence>
<keyword evidence="2" id="KW-0472">Membrane</keyword>
<dbReference type="PANTHER" id="PTHR23319:SF4">
    <property type="entry name" value="GRAM DOMAIN CONTAINING 1B, ISOFORM E"/>
    <property type="match status" value="1"/>
</dbReference>
<accession>A0A250X0R4</accession>
<dbReference type="AlphaFoldDB" id="A0A250X0R4"/>
<dbReference type="GO" id="GO:0140268">
    <property type="term" value="C:endoplasmic reticulum-plasma membrane contact site"/>
    <property type="evidence" value="ECO:0007669"/>
    <property type="project" value="TreeGrafter"/>
</dbReference>
<dbReference type="GO" id="GO:0032934">
    <property type="term" value="F:sterol binding"/>
    <property type="evidence" value="ECO:0007669"/>
    <property type="project" value="TreeGrafter"/>
</dbReference>
<protein>
    <recommendedName>
        <fullName evidence="3">VASt domain-containing protein</fullName>
    </recommendedName>
</protein>
<evidence type="ECO:0000259" key="3">
    <source>
        <dbReference type="PROSITE" id="PS51778"/>
    </source>
</evidence>
<proteinExistence type="predicted"/>